<evidence type="ECO:0000313" key="3">
    <source>
        <dbReference type="Proteomes" id="UP001417504"/>
    </source>
</evidence>
<evidence type="ECO:0000256" key="1">
    <source>
        <dbReference type="SAM" id="Phobius"/>
    </source>
</evidence>
<comment type="caution">
    <text evidence="2">The sequence shown here is derived from an EMBL/GenBank/DDBJ whole genome shotgun (WGS) entry which is preliminary data.</text>
</comment>
<name>A0AAP0IJG7_9MAGN</name>
<evidence type="ECO:0000313" key="2">
    <source>
        <dbReference type="EMBL" id="KAK9116669.1"/>
    </source>
</evidence>
<dbReference type="EMBL" id="JBBNAE010000006">
    <property type="protein sequence ID" value="KAK9116669.1"/>
    <property type="molecule type" value="Genomic_DNA"/>
</dbReference>
<dbReference type="AlphaFoldDB" id="A0AAP0IJG7"/>
<keyword evidence="1" id="KW-1133">Transmembrane helix</keyword>
<sequence>MGRLEIHVHYGYWVGQDDGENLVDETSYYTKASIEALMFSHQHRYNAMNDEFEINKSIVSGLLCLNSSGCEAMESGGRVGEIEGGDEGGADGMGIKTNMLVSFSAARRRSSPTRVTDFTSPTLDFLSQSSQNVLKRLPELLLVVGGGPSWPTRVPTWFSEYMCGALSISFPRWKLPYLAALPSDAMTWGNVGDYTKLLLVSHSPRSVHVDGGESFCRRFHVFAHRVFVVVFVLLMSCGVYPQLSHAVVVPPRSRSTRTRFPTHWYKVVSCS</sequence>
<keyword evidence="3" id="KW-1185">Reference proteome</keyword>
<accession>A0AAP0IJG7</accession>
<keyword evidence="1" id="KW-0472">Membrane</keyword>
<gene>
    <name evidence="2" type="ORF">Sjap_015616</name>
</gene>
<protein>
    <submittedName>
        <fullName evidence="2">Uncharacterized protein</fullName>
    </submittedName>
</protein>
<reference evidence="2 3" key="1">
    <citation type="submission" date="2024-01" db="EMBL/GenBank/DDBJ databases">
        <title>Genome assemblies of Stephania.</title>
        <authorList>
            <person name="Yang L."/>
        </authorList>
    </citation>
    <scope>NUCLEOTIDE SEQUENCE [LARGE SCALE GENOMIC DNA]</scope>
    <source>
        <strain evidence="2">QJT</strain>
        <tissue evidence="2">Leaf</tissue>
    </source>
</reference>
<feature type="transmembrane region" description="Helical" evidence="1">
    <location>
        <begin position="226"/>
        <end position="249"/>
    </location>
</feature>
<proteinExistence type="predicted"/>
<organism evidence="2 3">
    <name type="scientific">Stephania japonica</name>
    <dbReference type="NCBI Taxonomy" id="461633"/>
    <lineage>
        <taxon>Eukaryota</taxon>
        <taxon>Viridiplantae</taxon>
        <taxon>Streptophyta</taxon>
        <taxon>Embryophyta</taxon>
        <taxon>Tracheophyta</taxon>
        <taxon>Spermatophyta</taxon>
        <taxon>Magnoliopsida</taxon>
        <taxon>Ranunculales</taxon>
        <taxon>Menispermaceae</taxon>
        <taxon>Menispermoideae</taxon>
        <taxon>Cissampelideae</taxon>
        <taxon>Stephania</taxon>
    </lineage>
</organism>
<dbReference type="Proteomes" id="UP001417504">
    <property type="component" value="Unassembled WGS sequence"/>
</dbReference>
<keyword evidence="1" id="KW-0812">Transmembrane</keyword>